<organism evidence="3 4">
    <name type="scientific">Candidatus Andersenbacteria bacterium RIFCSPHIGHO2_12_FULL_45_11</name>
    <dbReference type="NCBI Taxonomy" id="1797281"/>
    <lineage>
        <taxon>Bacteria</taxon>
        <taxon>Candidatus Anderseniibacteriota</taxon>
    </lineage>
</organism>
<gene>
    <name evidence="3" type="ORF">A3D99_02900</name>
</gene>
<feature type="signal peptide" evidence="2">
    <location>
        <begin position="1"/>
        <end position="34"/>
    </location>
</feature>
<evidence type="ECO:0000256" key="2">
    <source>
        <dbReference type="SAM" id="SignalP"/>
    </source>
</evidence>
<proteinExistence type="predicted"/>
<protein>
    <recommendedName>
        <fullName evidence="5">SLH domain-containing protein</fullName>
    </recommendedName>
</protein>
<keyword evidence="2" id="KW-0732">Signal</keyword>
<sequence>MPAHALYSFRYAFRASVFIVVTAFFSLFSPTAHADPHAVFYTDRAQEQVFFNTLAALNQADFVEPGIPGQPYNRSDLVAKREQAENILPAVSPVPNPSAPQVDRFNTENNPLITSTKTDLPAILSRNITLEGNDLWTAYLVNQFALETKTRRSVSELVRDLCTAGLGRLGCSNRPGAAQQQGTAFVNDIATYNPESLSVVGGLSTGASKEDELRDNITAKPADGATQPQNSSSGAAAPQNKPVSPQLKTARPEVAGLRTIREANNDEPEKLEIVNNLTSSVTAAYFNNSFPSDALEKVELQEDGNTKINEDVSGTEYLKIASNIGALLPAVISSAERALVLGEAARQNREHTPSLATTSVAKDTSGAVREIVKAPSTAKEELIATLANVLQNTTVNQKIADPNEIIVPGTQPALSRGQVEGISTSNSIIEQPKDGKVAGIASTYYDLFQQYFRNPNPDPEILPNNPTTGLIPPFRETGPQEGFQALTGDADYRDTQINNPEAECGFCIELSQLLGESVGSGAGNIISNATATVTGLIQQTYNDIFCLLLPNDSYCAPPTTP</sequence>
<evidence type="ECO:0000313" key="4">
    <source>
        <dbReference type="Proteomes" id="UP000177528"/>
    </source>
</evidence>
<evidence type="ECO:0008006" key="5">
    <source>
        <dbReference type="Google" id="ProtNLM"/>
    </source>
</evidence>
<dbReference type="EMBL" id="MHHR01000009">
    <property type="protein sequence ID" value="OGY34832.1"/>
    <property type="molecule type" value="Genomic_DNA"/>
</dbReference>
<reference evidence="3 4" key="1">
    <citation type="journal article" date="2016" name="Nat. Commun.">
        <title>Thousands of microbial genomes shed light on interconnected biogeochemical processes in an aquifer system.</title>
        <authorList>
            <person name="Anantharaman K."/>
            <person name="Brown C.T."/>
            <person name="Hug L.A."/>
            <person name="Sharon I."/>
            <person name="Castelle C.J."/>
            <person name="Probst A.J."/>
            <person name="Thomas B.C."/>
            <person name="Singh A."/>
            <person name="Wilkins M.J."/>
            <person name="Karaoz U."/>
            <person name="Brodie E.L."/>
            <person name="Williams K.H."/>
            <person name="Hubbard S.S."/>
            <person name="Banfield J.F."/>
        </authorList>
    </citation>
    <scope>NUCLEOTIDE SEQUENCE [LARGE SCALE GENOMIC DNA]</scope>
</reference>
<feature type="region of interest" description="Disordered" evidence="1">
    <location>
        <begin position="220"/>
        <end position="252"/>
    </location>
</feature>
<name>A0A1G1X494_9BACT</name>
<dbReference type="AlphaFoldDB" id="A0A1G1X494"/>
<accession>A0A1G1X494</accession>
<evidence type="ECO:0000256" key="1">
    <source>
        <dbReference type="SAM" id="MobiDB-lite"/>
    </source>
</evidence>
<evidence type="ECO:0000313" key="3">
    <source>
        <dbReference type="EMBL" id="OGY34832.1"/>
    </source>
</evidence>
<dbReference type="Proteomes" id="UP000177528">
    <property type="component" value="Unassembled WGS sequence"/>
</dbReference>
<comment type="caution">
    <text evidence="3">The sequence shown here is derived from an EMBL/GenBank/DDBJ whole genome shotgun (WGS) entry which is preliminary data.</text>
</comment>
<feature type="chain" id="PRO_5009581307" description="SLH domain-containing protein" evidence="2">
    <location>
        <begin position="35"/>
        <end position="561"/>
    </location>
</feature>